<feature type="signal peptide" evidence="1">
    <location>
        <begin position="1"/>
        <end position="23"/>
    </location>
</feature>
<evidence type="ECO:0000313" key="3">
    <source>
        <dbReference type="Proteomes" id="UP001162741"/>
    </source>
</evidence>
<dbReference type="PROSITE" id="PS51257">
    <property type="entry name" value="PROKAR_LIPOPROTEIN"/>
    <property type="match status" value="1"/>
</dbReference>
<dbReference type="NCBIfam" id="TIGR01200">
    <property type="entry name" value="GLPGLI"/>
    <property type="match status" value="1"/>
</dbReference>
<proteinExistence type="predicted"/>
<sequence>MNWKVKASLLSTALLSCTFSLSAQETSGVITYETMSRMSGEFSGRIMMRAGGSEAVTMEMPDVITTNQVFTFNGIFGKLANEQGSFSSFPMGAVPAGGRQTVIINAAPASGGASAGSARPSANGAGQGLPQFPFTNATYIDLSKKQFLQVVETTGEKKEAWFAAEPFKAAEDFKEADKTKKIAGFNCKKATAKLKDETFTIWYTTEIPLTFSPINGLVPPAGGFVLSAESSSRSFVAKKVEMKPVQPGEVMPPATADKVETTELANKRRQLMEKFHNEQIQKQQQ</sequence>
<evidence type="ECO:0000313" key="2">
    <source>
        <dbReference type="EMBL" id="UYQ92792.1"/>
    </source>
</evidence>
<gene>
    <name evidence="2" type="ORF">MKQ68_22180</name>
</gene>
<reference evidence="2" key="1">
    <citation type="submission" date="2022-10" db="EMBL/GenBank/DDBJ databases">
        <title>Chitinophaga sp. nov., isolated from soil.</title>
        <authorList>
            <person name="Jeon C.O."/>
        </authorList>
    </citation>
    <scope>NUCLEOTIDE SEQUENCE</scope>
    <source>
        <strain evidence="2">R8</strain>
    </source>
</reference>
<organism evidence="2 3">
    <name type="scientific">Chitinophaga horti</name>
    <dbReference type="NCBI Taxonomy" id="2920382"/>
    <lineage>
        <taxon>Bacteria</taxon>
        <taxon>Pseudomonadati</taxon>
        <taxon>Bacteroidota</taxon>
        <taxon>Chitinophagia</taxon>
        <taxon>Chitinophagales</taxon>
        <taxon>Chitinophagaceae</taxon>
        <taxon>Chitinophaga</taxon>
    </lineage>
</organism>
<protein>
    <submittedName>
        <fullName evidence="2">GLPGLI family protein</fullName>
    </submittedName>
</protein>
<dbReference type="Pfam" id="PF22252">
    <property type="entry name" value="PNGase_F-II_N"/>
    <property type="match status" value="1"/>
</dbReference>
<keyword evidence="1" id="KW-0732">Signal</keyword>
<dbReference type="InterPro" id="IPR005901">
    <property type="entry name" value="GLPGLI"/>
</dbReference>
<dbReference type="EMBL" id="CP107006">
    <property type="protein sequence ID" value="UYQ92792.1"/>
    <property type="molecule type" value="Genomic_DNA"/>
</dbReference>
<evidence type="ECO:0000256" key="1">
    <source>
        <dbReference type="SAM" id="SignalP"/>
    </source>
</evidence>
<feature type="chain" id="PRO_5047390833" evidence="1">
    <location>
        <begin position="24"/>
        <end position="285"/>
    </location>
</feature>
<accession>A0ABY6J3L8</accession>
<name>A0ABY6J3L8_9BACT</name>
<keyword evidence="3" id="KW-1185">Reference proteome</keyword>
<dbReference type="Proteomes" id="UP001162741">
    <property type="component" value="Chromosome"/>
</dbReference>
<dbReference type="RefSeq" id="WP_264280993.1">
    <property type="nucleotide sequence ID" value="NZ_CP107006.1"/>
</dbReference>